<dbReference type="AlphaFoldDB" id="A0A3N2RGV7"/>
<gene>
    <name evidence="1" type="ORF">D9T17_12600</name>
</gene>
<accession>A0A3N2RGV7</accession>
<name>A0A3N2RGV7_LYSEN</name>
<comment type="caution">
    <text evidence="1">The sequence shown here is derived from an EMBL/GenBank/DDBJ whole genome shotgun (WGS) entry which is preliminary data.</text>
</comment>
<organism evidence="1 2">
    <name type="scientific">Lysobacter enzymogenes</name>
    <dbReference type="NCBI Taxonomy" id="69"/>
    <lineage>
        <taxon>Bacteria</taxon>
        <taxon>Pseudomonadati</taxon>
        <taxon>Pseudomonadota</taxon>
        <taxon>Gammaproteobacteria</taxon>
        <taxon>Lysobacterales</taxon>
        <taxon>Lysobacteraceae</taxon>
        <taxon>Lysobacter</taxon>
    </lineage>
</organism>
<sequence length="172" mass="19346">MPVVAESERLLRLRALPLSPALLAMAGAPLPHPALWRCRSGDPFYVYRGAGVPGAAELIPLWDWHGWALGVRERRDGLEFLRFSIEAPDPPECLARTEPGLWARLFDALYEDDLELDELAAIAEAVAYRHWPLQLRRREDAEPRFGDGMEHSRWLQEWVAAVDALANGRSGA</sequence>
<dbReference type="EMBL" id="RCTY01000031">
    <property type="protein sequence ID" value="ROU06685.1"/>
    <property type="molecule type" value="Genomic_DNA"/>
</dbReference>
<evidence type="ECO:0000313" key="2">
    <source>
        <dbReference type="Proteomes" id="UP000275910"/>
    </source>
</evidence>
<dbReference type="RefSeq" id="WP_123647733.1">
    <property type="nucleotide sequence ID" value="NZ_RCTY01000031.1"/>
</dbReference>
<evidence type="ECO:0000313" key="1">
    <source>
        <dbReference type="EMBL" id="ROU06685.1"/>
    </source>
</evidence>
<protein>
    <submittedName>
        <fullName evidence="1">Uncharacterized protein</fullName>
    </submittedName>
</protein>
<reference evidence="1 2" key="1">
    <citation type="submission" date="2018-10" db="EMBL/GenBank/DDBJ databases">
        <title>The genome of Lysobacter enzymogenes OH11.</title>
        <authorList>
            <person name="Liu F."/>
            <person name="Zhao Y."/>
            <person name="Qian G."/>
            <person name="Chen Y."/>
            <person name="Xu H."/>
        </authorList>
    </citation>
    <scope>NUCLEOTIDE SEQUENCE [LARGE SCALE GENOMIC DNA]</scope>
    <source>
        <strain evidence="1 2">OH11</strain>
    </source>
</reference>
<proteinExistence type="predicted"/>
<dbReference type="Proteomes" id="UP000275910">
    <property type="component" value="Unassembled WGS sequence"/>
</dbReference>